<dbReference type="InterPro" id="IPR051825">
    <property type="entry name" value="SRCIN1"/>
</dbReference>
<reference evidence="1" key="3">
    <citation type="submission" date="2019-06" db="EMBL/GenBank/DDBJ databases">
        <authorList>
            <person name="Poynton C."/>
            <person name="Hasenbein S."/>
            <person name="Benoit J.B."/>
            <person name="Sepulveda M.S."/>
            <person name="Poelchau M.F."/>
            <person name="Murali S.C."/>
            <person name="Chen S."/>
            <person name="Glastad K.M."/>
            <person name="Werren J.H."/>
            <person name="Vineis J.H."/>
            <person name="Bowen J.L."/>
            <person name="Friedrich M."/>
            <person name="Jones J."/>
            <person name="Robertson H.M."/>
            <person name="Feyereisen R."/>
            <person name="Mechler-Hickson A."/>
            <person name="Mathers N."/>
            <person name="Lee C.E."/>
            <person name="Colbourne J.K."/>
            <person name="Biales A."/>
            <person name="Johnston J.S."/>
            <person name="Wellborn G.A."/>
            <person name="Rosendale A.J."/>
            <person name="Cridge A.G."/>
            <person name="Munoz-Torres M.C."/>
            <person name="Bain P.A."/>
            <person name="Manny A.R."/>
            <person name="Major K.M."/>
            <person name="Lambert F.N."/>
            <person name="Vulpe C.D."/>
            <person name="Tuck P."/>
            <person name="Blalock B.J."/>
            <person name="Lin Y.-Y."/>
            <person name="Smith M.E."/>
            <person name="Ochoa-Acuna H."/>
            <person name="Chen M.-J.M."/>
            <person name="Childers C.P."/>
            <person name="Qu J."/>
            <person name="Dugan S."/>
            <person name="Lee S.L."/>
            <person name="Chao H."/>
            <person name="Dinh H."/>
            <person name="Han Y."/>
            <person name="Doddapaneni H."/>
            <person name="Worley K.C."/>
            <person name="Muzny D.M."/>
            <person name="Gibbs R.A."/>
            <person name="Richards S."/>
        </authorList>
    </citation>
    <scope>NUCLEOTIDE SEQUENCE</scope>
    <source>
        <strain evidence="1">HAZT.00-mixed</strain>
        <tissue evidence="1">Whole organism</tissue>
    </source>
</reference>
<sequence>MQRERQAYEHAYGGLHRDLCDLEVRVEELRNDVINRRLRVSMADVETMALVLSRSSITCRHMRGNFIYSNIFRLVRFLKEEPELLENALRRCKKLTGTLVTLKR</sequence>
<gene>
    <name evidence="1" type="ORF">HAZT_HAZT007849</name>
</gene>
<accession>A0A6A0H4W7</accession>
<name>A0A6A0H4W7_HYAAZ</name>
<dbReference type="EMBL" id="JQDR03008116">
    <property type="protein sequence ID" value="KAA0197616.1"/>
    <property type="molecule type" value="Genomic_DNA"/>
</dbReference>
<reference evidence="1" key="2">
    <citation type="journal article" date="2018" name="Environ. Sci. Technol.">
        <title>The Toxicogenome of Hyalella azteca: A Model for Sediment Ecotoxicology and Evolutionary Toxicology.</title>
        <authorList>
            <person name="Poynton H.C."/>
            <person name="Hasenbein S."/>
            <person name="Benoit J.B."/>
            <person name="Sepulveda M.S."/>
            <person name="Poelchau M.F."/>
            <person name="Hughes D.S.T."/>
            <person name="Murali S.C."/>
            <person name="Chen S."/>
            <person name="Glastad K.M."/>
            <person name="Goodisman M.A.D."/>
            <person name="Werren J.H."/>
            <person name="Vineis J.H."/>
            <person name="Bowen J.L."/>
            <person name="Friedrich M."/>
            <person name="Jones J."/>
            <person name="Robertson H.M."/>
            <person name="Feyereisen R."/>
            <person name="Mechler-Hickson A."/>
            <person name="Mathers N."/>
            <person name="Lee C.E."/>
            <person name="Colbourne J.K."/>
            <person name="Biales A."/>
            <person name="Johnston J.S."/>
            <person name="Wellborn G.A."/>
            <person name="Rosendale A.J."/>
            <person name="Cridge A.G."/>
            <person name="Munoz-Torres M.C."/>
            <person name="Bain P.A."/>
            <person name="Manny A.R."/>
            <person name="Major K.M."/>
            <person name="Lambert F.N."/>
            <person name="Vulpe C.D."/>
            <person name="Tuck P."/>
            <person name="Blalock B.J."/>
            <person name="Lin Y.Y."/>
            <person name="Smith M.E."/>
            <person name="Ochoa-Acuna H."/>
            <person name="Chen M.M."/>
            <person name="Childers C.P."/>
            <person name="Qu J."/>
            <person name="Dugan S."/>
            <person name="Lee S.L."/>
            <person name="Chao H."/>
            <person name="Dinh H."/>
            <person name="Han Y."/>
            <person name="Doddapaneni H."/>
            <person name="Worley K.C."/>
            <person name="Muzny D.M."/>
            <person name="Gibbs R.A."/>
            <person name="Richards S."/>
        </authorList>
    </citation>
    <scope>NUCLEOTIDE SEQUENCE</scope>
    <source>
        <strain evidence="1">HAZT.00-mixed</strain>
        <tissue evidence="1">Whole organism</tissue>
    </source>
</reference>
<organism evidence="1">
    <name type="scientific">Hyalella azteca</name>
    <name type="common">Amphipod</name>
    <dbReference type="NCBI Taxonomy" id="294128"/>
    <lineage>
        <taxon>Eukaryota</taxon>
        <taxon>Metazoa</taxon>
        <taxon>Ecdysozoa</taxon>
        <taxon>Arthropoda</taxon>
        <taxon>Crustacea</taxon>
        <taxon>Multicrustacea</taxon>
        <taxon>Malacostraca</taxon>
        <taxon>Eumalacostraca</taxon>
        <taxon>Peracarida</taxon>
        <taxon>Amphipoda</taxon>
        <taxon>Senticaudata</taxon>
        <taxon>Talitrida</taxon>
        <taxon>Talitroidea</taxon>
        <taxon>Hyalellidae</taxon>
        <taxon>Hyalella</taxon>
    </lineage>
</organism>
<comment type="caution">
    <text evidence="1">The sequence shown here is derived from an EMBL/GenBank/DDBJ whole genome shotgun (WGS) entry which is preliminary data.</text>
</comment>
<dbReference type="Gene3D" id="1.20.58.1540">
    <property type="entry name" value="Actin interacting protein 3, C-terminal domain"/>
    <property type="match status" value="1"/>
</dbReference>
<proteinExistence type="predicted"/>
<reference evidence="1" key="1">
    <citation type="submission" date="2014-08" db="EMBL/GenBank/DDBJ databases">
        <authorList>
            <person name="Murali S."/>
            <person name="Richards S."/>
            <person name="Bandaranaike D."/>
            <person name="Bellair M."/>
            <person name="Blankenburg K."/>
            <person name="Chao H."/>
            <person name="Dinh H."/>
            <person name="Doddapaneni H."/>
            <person name="Dugan-Rocha S."/>
            <person name="Elkadiri S."/>
            <person name="Gnanaolivu R."/>
            <person name="Hughes D."/>
            <person name="Lee S."/>
            <person name="Li M."/>
            <person name="Ming W."/>
            <person name="Munidasa M."/>
            <person name="Muniz J."/>
            <person name="Nguyen L."/>
            <person name="Osuji N."/>
            <person name="Pu L.-L."/>
            <person name="Puazo M."/>
            <person name="Skinner E."/>
            <person name="Qu C."/>
            <person name="Quiroz J."/>
            <person name="Raj R."/>
            <person name="Weissenberger G."/>
            <person name="Xin Y."/>
            <person name="Zou X."/>
            <person name="Han Y."/>
            <person name="Worley K."/>
            <person name="Muzny D."/>
            <person name="Gibbs R."/>
        </authorList>
    </citation>
    <scope>NUCLEOTIDE SEQUENCE</scope>
    <source>
        <strain evidence="1">HAZT.00-mixed</strain>
        <tissue evidence="1">Whole organism</tissue>
    </source>
</reference>
<dbReference type="Proteomes" id="UP000711488">
    <property type="component" value="Unassembled WGS sequence"/>
</dbReference>
<dbReference type="GO" id="GO:0005737">
    <property type="term" value="C:cytoplasm"/>
    <property type="evidence" value="ECO:0007669"/>
    <property type="project" value="TreeGrafter"/>
</dbReference>
<evidence type="ECO:0000313" key="1">
    <source>
        <dbReference type="EMBL" id="KAA0197616.1"/>
    </source>
</evidence>
<protein>
    <submittedName>
        <fullName evidence="1">Uncharacterized protein</fullName>
    </submittedName>
</protein>
<dbReference type="AlphaFoldDB" id="A0A6A0H4W7"/>
<dbReference type="PANTHER" id="PTHR22741">
    <property type="entry name" value="P140CAP/SNIP-RELATED"/>
    <property type="match status" value="1"/>
</dbReference>
<dbReference type="PANTHER" id="PTHR22741:SF10">
    <property type="entry name" value="COILED-COIL DOMAIN-CONTAINING PROTEIN CG32809"/>
    <property type="match status" value="1"/>
</dbReference>